<evidence type="ECO:0000313" key="18">
    <source>
        <dbReference type="EMBL" id="TKR60888.1"/>
    </source>
</evidence>
<dbReference type="PROSITE" id="PS00107">
    <property type="entry name" value="PROTEIN_KINASE_ATP"/>
    <property type="match status" value="1"/>
</dbReference>
<sequence>MEDASGKASGSSDLADAQNQPGTSQNPRTDNSDSSSSASPLVMRPLNEEDAVAEERNRKWDEEVSRQAKFCAHSEAVYNRLGLRRDHRDKCHQLPEEEREKQIADTSDNWYLEFHDYEEMAAITNDCYASRKPPRIRNNYLISDELGRGAFAVVKDCIHIHTLERRAIKVVRAKTAFHQPAYNCEEEIEIWKGLKHMNVVQFIESWKNTKKKKTYMVMEYCVTSLQDMIPENGNHFEEFQAHRYFVQLMDGIDYLHHVKIVHKDIKPGNLMLDRAGILKITDFGTAEIFCDQKCGVSWKQERTSSIKGTPMGTPMFQPPELAMKADQEPVDGPPVDMWACGITLLNLVTGQYPYEKEGDMNIYRLLSFIGELKGNWDYGENHRLIADNTKLNALLRGLLTVDASQRWDSRQVRTSEWFMTEFPVRQDALIPVRAFNNKVPSRPFAVDQIKDVCIIQEAQRVRRQPGGNDPRAFGDDGDYQAGFPGQGGQPGPSSADNVVRSGASGGQDRHRAATKRRASGDDESRGNQEANPLMSDHPAQNQQDGEDNQQNTFRFLKCCFS</sequence>
<dbReference type="Gene3D" id="1.10.510.10">
    <property type="entry name" value="Transferase(Phosphotransferase) domain 1"/>
    <property type="match status" value="1"/>
</dbReference>
<dbReference type="OrthoDB" id="68483at2759"/>
<evidence type="ECO:0000256" key="7">
    <source>
        <dbReference type="ARBA" id="ARBA00022723"/>
    </source>
</evidence>
<dbReference type="InterPro" id="IPR011009">
    <property type="entry name" value="Kinase-like_dom_sf"/>
</dbReference>
<dbReference type="AlphaFoldDB" id="A0A4U5LXC4"/>
<evidence type="ECO:0000256" key="14">
    <source>
        <dbReference type="ARBA" id="ARBA00048679"/>
    </source>
</evidence>
<evidence type="ECO:0000256" key="3">
    <source>
        <dbReference type="ARBA" id="ARBA00009985"/>
    </source>
</evidence>
<evidence type="ECO:0000256" key="6">
    <source>
        <dbReference type="ARBA" id="ARBA00022679"/>
    </source>
</evidence>
<accession>A0A4U5LXC4</accession>
<gene>
    <name evidence="18" type="ORF">L596_028070</name>
</gene>
<comment type="catalytic activity">
    <reaction evidence="13">
        <text>L-threonyl-[protein] + ATP = O-phospho-L-threonyl-[protein] + ADP + H(+)</text>
        <dbReference type="Rhea" id="RHEA:46608"/>
        <dbReference type="Rhea" id="RHEA-COMP:11060"/>
        <dbReference type="Rhea" id="RHEA-COMP:11605"/>
        <dbReference type="ChEBI" id="CHEBI:15378"/>
        <dbReference type="ChEBI" id="CHEBI:30013"/>
        <dbReference type="ChEBI" id="CHEBI:30616"/>
        <dbReference type="ChEBI" id="CHEBI:61977"/>
        <dbReference type="ChEBI" id="CHEBI:456216"/>
        <dbReference type="EC" id="2.7.11.1"/>
    </reaction>
</comment>
<dbReference type="PROSITE" id="PS50011">
    <property type="entry name" value="PROTEIN_KINASE_DOM"/>
    <property type="match status" value="1"/>
</dbReference>
<keyword evidence="19" id="KW-1185">Reference proteome</keyword>
<evidence type="ECO:0000256" key="16">
    <source>
        <dbReference type="SAM" id="MobiDB-lite"/>
    </source>
</evidence>
<dbReference type="GO" id="GO:0046872">
    <property type="term" value="F:metal ion binding"/>
    <property type="evidence" value="ECO:0007669"/>
    <property type="project" value="UniProtKB-KW"/>
</dbReference>
<dbReference type="InterPro" id="IPR017441">
    <property type="entry name" value="Protein_kinase_ATP_BS"/>
</dbReference>
<evidence type="ECO:0000313" key="19">
    <source>
        <dbReference type="Proteomes" id="UP000298663"/>
    </source>
</evidence>
<proteinExistence type="inferred from homology"/>
<dbReference type="SUPFAM" id="SSF56112">
    <property type="entry name" value="Protein kinase-like (PK-like)"/>
    <property type="match status" value="1"/>
</dbReference>
<feature type="region of interest" description="Disordered" evidence="16">
    <location>
        <begin position="460"/>
        <end position="550"/>
    </location>
</feature>
<dbReference type="PANTHER" id="PTHR24346:SF94">
    <property type="entry name" value="NON-SPECIFIC SERINE_THREONINE PROTEIN KINASE"/>
    <property type="match status" value="1"/>
</dbReference>
<evidence type="ECO:0000256" key="4">
    <source>
        <dbReference type="ARBA" id="ARBA00012513"/>
    </source>
</evidence>
<feature type="region of interest" description="Disordered" evidence="16">
    <location>
        <begin position="1"/>
        <end position="59"/>
    </location>
</feature>
<keyword evidence="8 15" id="KW-0547">Nucleotide-binding</keyword>
<dbReference type="InterPro" id="IPR000719">
    <property type="entry name" value="Prot_kinase_dom"/>
</dbReference>
<comment type="similarity">
    <text evidence="3">Belongs to the protein kinase superfamily. CAMK Ser/Thr protein kinase family. LKB1 subfamily.</text>
</comment>
<dbReference type="PANTHER" id="PTHR24346">
    <property type="entry name" value="MAP/MICROTUBULE AFFINITY-REGULATING KINASE"/>
    <property type="match status" value="1"/>
</dbReference>
<reference evidence="18 19" key="2">
    <citation type="journal article" date="2019" name="G3 (Bethesda)">
        <title>Hybrid Assembly of the Genome of the Entomopathogenic Nematode Steinernema carpocapsae Identifies the X-Chromosome.</title>
        <authorList>
            <person name="Serra L."/>
            <person name="Macchietto M."/>
            <person name="Macias-Munoz A."/>
            <person name="McGill C.J."/>
            <person name="Rodriguez I.M."/>
            <person name="Rodriguez B."/>
            <person name="Murad R."/>
            <person name="Mortazavi A."/>
        </authorList>
    </citation>
    <scope>NUCLEOTIDE SEQUENCE [LARGE SCALE GENOMIC DNA]</scope>
    <source>
        <strain evidence="18 19">ALL</strain>
    </source>
</reference>
<keyword evidence="7" id="KW-0479">Metal-binding</keyword>
<keyword evidence="6" id="KW-0808">Transferase</keyword>
<evidence type="ECO:0000256" key="5">
    <source>
        <dbReference type="ARBA" id="ARBA00022527"/>
    </source>
</evidence>
<evidence type="ECO:0000256" key="15">
    <source>
        <dbReference type="PROSITE-ProRule" id="PRU10141"/>
    </source>
</evidence>
<dbReference type="EMBL" id="AZBU02000011">
    <property type="protein sequence ID" value="TKR60888.1"/>
    <property type="molecule type" value="Genomic_DNA"/>
</dbReference>
<comment type="catalytic activity">
    <reaction evidence="14">
        <text>L-seryl-[protein] + ATP = O-phospho-L-seryl-[protein] + ADP + H(+)</text>
        <dbReference type="Rhea" id="RHEA:17989"/>
        <dbReference type="Rhea" id="RHEA-COMP:9863"/>
        <dbReference type="Rhea" id="RHEA-COMP:11604"/>
        <dbReference type="ChEBI" id="CHEBI:15378"/>
        <dbReference type="ChEBI" id="CHEBI:29999"/>
        <dbReference type="ChEBI" id="CHEBI:30616"/>
        <dbReference type="ChEBI" id="CHEBI:83421"/>
        <dbReference type="ChEBI" id="CHEBI:456216"/>
        <dbReference type="EC" id="2.7.11.1"/>
    </reaction>
</comment>
<dbReference type="PROSITE" id="PS00108">
    <property type="entry name" value="PROTEIN_KINASE_ST"/>
    <property type="match status" value="1"/>
</dbReference>
<dbReference type="SMART" id="SM00220">
    <property type="entry name" value="S_TKc"/>
    <property type="match status" value="1"/>
</dbReference>
<protein>
    <recommendedName>
        <fullName evidence="4">non-specific serine/threonine protein kinase</fullName>
        <ecNumber evidence="4">2.7.11.1</ecNumber>
    </recommendedName>
</protein>
<evidence type="ECO:0000256" key="11">
    <source>
        <dbReference type="ARBA" id="ARBA00022842"/>
    </source>
</evidence>
<dbReference type="Proteomes" id="UP000298663">
    <property type="component" value="Unassembled WGS sequence"/>
</dbReference>
<keyword evidence="10 15" id="KW-0067">ATP-binding</keyword>
<keyword evidence="9" id="KW-0418">Kinase</keyword>
<evidence type="ECO:0000256" key="8">
    <source>
        <dbReference type="ARBA" id="ARBA00022741"/>
    </source>
</evidence>
<feature type="domain" description="Protein kinase" evidence="17">
    <location>
        <begin position="140"/>
        <end position="418"/>
    </location>
</feature>
<dbReference type="GO" id="GO:0004674">
    <property type="term" value="F:protein serine/threonine kinase activity"/>
    <property type="evidence" value="ECO:0007669"/>
    <property type="project" value="UniProtKB-KW"/>
</dbReference>
<evidence type="ECO:0000256" key="1">
    <source>
        <dbReference type="ARBA" id="ARBA00001936"/>
    </source>
</evidence>
<keyword evidence="11" id="KW-0460">Magnesium</keyword>
<dbReference type="Pfam" id="PF00069">
    <property type="entry name" value="Pkinase"/>
    <property type="match status" value="1"/>
</dbReference>
<comment type="caution">
    <text evidence="18">The sequence shown here is derived from an EMBL/GenBank/DDBJ whole genome shotgun (WGS) entry which is preliminary data.</text>
</comment>
<dbReference type="GO" id="GO:0005737">
    <property type="term" value="C:cytoplasm"/>
    <property type="evidence" value="ECO:0007669"/>
    <property type="project" value="TreeGrafter"/>
</dbReference>
<dbReference type="EC" id="2.7.11.1" evidence="4"/>
<dbReference type="Gene3D" id="3.30.200.20">
    <property type="entry name" value="Phosphorylase Kinase, domain 1"/>
    <property type="match status" value="1"/>
</dbReference>
<dbReference type="GO" id="GO:0035556">
    <property type="term" value="P:intracellular signal transduction"/>
    <property type="evidence" value="ECO:0007669"/>
    <property type="project" value="TreeGrafter"/>
</dbReference>
<dbReference type="STRING" id="34508.A0A4U5LXC4"/>
<name>A0A4U5LXC4_STECR</name>
<evidence type="ECO:0000256" key="9">
    <source>
        <dbReference type="ARBA" id="ARBA00022777"/>
    </source>
</evidence>
<keyword evidence="5" id="KW-0723">Serine/threonine-protein kinase</keyword>
<evidence type="ECO:0000256" key="13">
    <source>
        <dbReference type="ARBA" id="ARBA00047899"/>
    </source>
</evidence>
<comment type="cofactor">
    <cofactor evidence="1">
        <name>Mn(2+)</name>
        <dbReference type="ChEBI" id="CHEBI:29035"/>
    </cofactor>
</comment>
<evidence type="ECO:0000259" key="17">
    <source>
        <dbReference type="PROSITE" id="PS50011"/>
    </source>
</evidence>
<evidence type="ECO:0000256" key="12">
    <source>
        <dbReference type="ARBA" id="ARBA00023211"/>
    </source>
</evidence>
<reference evidence="18 19" key="1">
    <citation type="journal article" date="2015" name="Genome Biol.">
        <title>Comparative genomics of Steinernema reveals deeply conserved gene regulatory networks.</title>
        <authorList>
            <person name="Dillman A.R."/>
            <person name="Macchietto M."/>
            <person name="Porter C.F."/>
            <person name="Rogers A."/>
            <person name="Williams B."/>
            <person name="Antoshechkin I."/>
            <person name="Lee M.M."/>
            <person name="Goodwin Z."/>
            <person name="Lu X."/>
            <person name="Lewis E.E."/>
            <person name="Goodrich-Blair H."/>
            <person name="Stock S.P."/>
            <person name="Adams B.J."/>
            <person name="Sternberg P.W."/>
            <person name="Mortazavi A."/>
        </authorList>
    </citation>
    <scope>NUCLEOTIDE SEQUENCE [LARGE SCALE GENOMIC DNA]</scope>
    <source>
        <strain evidence="18 19">ALL</strain>
    </source>
</reference>
<keyword evidence="12" id="KW-0464">Manganese</keyword>
<evidence type="ECO:0000256" key="10">
    <source>
        <dbReference type="ARBA" id="ARBA00022840"/>
    </source>
</evidence>
<feature type="compositionally biased region" description="Low complexity" evidence="16">
    <location>
        <begin position="540"/>
        <end position="550"/>
    </location>
</feature>
<dbReference type="InterPro" id="IPR008271">
    <property type="entry name" value="Ser/Thr_kinase_AS"/>
</dbReference>
<comment type="cofactor">
    <cofactor evidence="2">
        <name>Mg(2+)</name>
        <dbReference type="ChEBI" id="CHEBI:18420"/>
    </cofactor>
</comment>
<feature type="binding site" evidence="15">
    <location>
        <position position="169"/>
    </location>
    <ligand>
        <name>ATP</name>
        <dbReference type="ChEBI" id="CHEBI:30616"/>
    </ligand>
</feature>
<evidence type="ECO:0000256" key="2">
    <source>
        <dbReference type="ARBA" id="ARBA00001946"/>
    </source>
</evidence>
<dbReference type="GO" id="GO:0005524">
    <property type="term" value="F:ATP binding"/>
    <property type="evidence" value="ECO:0007669"/>
    <property type="project" value="UniProtKB-UniRule"/>
</dbReference>
<organism evidence="18 19">
    <name type="scientific">Steinernema carpocapsae</name>
    <name type="common">Entomopathogenic nematode</name>
    <dbReference type="NCBI Taxonomy" id="34508"/>
    <lineage>
        <taxon>Eukaryota</taxon>
        <taxon>Metazoa</taxon>
        <taxon>Ecdysozoa</taxon>
        <taxon>Nematoda</taxon>
        <taxon>Chromadorea</taxon>
        <taxon>Rhabditida</taxon>
        <taxon>Tylenchina</taxon>
        <taxon>Panagrolaimomorpha</taxon>
        <taxon>Strongyloidoidea</taxon>
        <taxon>Steinernematidae</taxon>
        <taxon>Steinernema</taxon>
    </lineage>
</organism>
<feature type="compositionally biased region" description="Polar residues" evidence="16">
    <location>
        <begin position="8"/>
        <end position="29"/>
    </location>
</feature>